<dbReference type="AlphaFoldDB" id="A0A8S8ZZY0"/>
<dbReference type="InterPro" id="IPR021514">
    <property type="entry name" value="DUF3176"/>
</dbReference>
<evidence type="ECO:0000313" key="3">
    <source>
        <dbReference type="Proteomes" id="UP000433876"/>
    </source>
</evidence>
<protein>
    <submittedName>
        <fullName evidence="2">Uncharacterized protein</fullName>
    </submittedName>
</protein>
<name>A0A8S8ZZY0_SORMA</name>
<dbReference type="PANTHER" id="PTHR35394">
    <property type="entry name" value="DUF3176 DOMAIN-CONTAINING PROTEIN"/>
    <property type="match status" value="1"/>
</dbReference>
<dbReference type="PANTHER" id="PTHR35394:SF5">
    <property type="entry name" value="DUF3176 DOMAIN-CONTAINING PROTEIN"/>
    <property type="match status" value="1"/>
</dbReference>
<dbReference type="Pfam" id="PF11374">
    <property type="entry name" value="DUF3176"/>
    <property type="match status" value="1"/>
</dbReference>
<gene>
    <name evidence="2" type="ORF">SMACR_09728</name>
</gene>
<evidence type="ECO:0000256" key="1">
    <source>
        <dbReference type="SAM" id="MobiDB-lite"/>
    </source>
</evidence>
<dbReference type="Proteomes" id="UP000433876">
    <property type="component" value="Unassembled WGS sequence"/>
</dbReference>
<feature type="region of interest" description="Disordered" evidence="1">
    <location>
        <begin position="143"/>
        <end position="172"/>
    </location>
</feature>
<organism evidence="2 3">
    <name type="scientific">Sordaria macrospora</name>
    <dbReference type="NCBI Taxonomy" id="5147"/>
    <lineage>
        <taxon>Eukaryota</taxon>
        <taxon>Fungi</taxon>
        <taxon>Dikarya</taxon>
        <taxon>Ascomycota</taxon>
        <taxon>Pezizomycotina</taxon>
        <taxon>Sordariomycetes</taxon>
        <taxon>Sordariomycetidae</taxon>
        <taxon>Sordariales</taxon>
        <taxon>Sordariaceae</taxon>
        <taxon>Sordaria</taxon>
    </lineage>
</organism>
<evidence type="ECO:0000313" key="2">
    <source>
        <dbReference type="EMBL" id="KAA8635159.1"/>
    </source>
</evidence>
<sequence length="172" mass="19157">MAQSHPEPPYVDIAEAIHLQDRRDAKSEDPAQSLIHRWPVKDVNDVNFVLLQERELNASSDGGGSNGGDAVILSCGCAAAIPIVLGVYNHDLVPKLPWDLSLNALVSVLSAMAKSSLLYTICAALGQDKWDWSYTARGIREHQRWQQEQEEQHHQERQGHGENERLETTGKN</sequence>
<reference evidence="2 3" key="1">
    <citation type="submission" date="2017-07" db="EMBL/GenBank/DDBJ databases">
        <title>Genome sequence of the Sordaria macrospora wild type strain R19027.</title>
        <authorList>
            <person name="Nowrousian M."/>
            <person name="Teichert I."/>
            <person name="Kueck U."/>
        </authorList>
    </citation>
    <scope>NUCLEOTIDE SEQUENCE [LARGE SCALE GENOMIC DNA]</scope>
    <source>
        <strain evidence="2 3">R19027</strain>
        <tissue evidence="2">Mycelium</tissue>
    </source>
</reference>
<dbReference type="VEuPathDB" id="FungiDB:SMAC_09728"/>
<comment type="caution">
    <text evidence="2">The sequence shown here is derived from an EMBL/GenBank/DDBJ whole genome shotgun (WGS) entry which is preliminary data.</text>
</comment>
<dbReference type="EMBL" id="NMPR01000014">
    <property type="protein sequence ID" value="KAA8635159.1"/>
    <property type="molecule type" value="Genomic_DNA"/>
</dbReference>
<proteinExistence type="predicted"/>
<accession>A0A8S8ZZY0</accession>